<feature type="transmembrane region" description="Helical" evidence="2">
    <location>
        <begin position="108"/>
        <end position="132"/>
    </location>
</feature>
<feature type="region of interest" description="Disordered" evidence="1">
    <location>
        <begin position="1"/>
        <end position="104"/>
    </location>
</feature>
<evidence type="ECO:0000256" key="1">
    <source>
        <dbReference type="SAM" id="MobiDB-lite"/>
    </source>
</evidence>
<keyword evidence="2" id="KW-0472">Membrane</keyword>
<accession>A0ABN2XXD8</accession>
<feature type="compositionally biased region" description="Low complexity" evidence="1">
    <location>
        <begin position="79"/>
        <end position="100"/>
    </location>
</feature>
<evidence type="ECO:0000313" key="3">
    <source>
        <dbReference type="EMBL" id="GAA2119069.1"/>
    </source>
</evidence>
<keyword evidence="2" id="KW-0812">Transmembrane</keyword>
<evidence type="ECO:0000313" key="4">
    <source>
        <dbReference type="Proteomes" id="UP001500443"/>
    </source>
</evidence>
<organism evidence="3 4">
    <name type="scientific">Streptomyces synnematoformans</name>
    <dbReference type="NCBI Taxonomy" id="415721"/>
    <lineage>
        <taxon>Bacteria</taxon>
        <taxon>Bacillati</taxon>
        <taxon>Actinomycetota</taxon>
        <taxon>Actinomycetes</taxon>
        <taxon>Kitasatosporales</taxon>
        <taxon>Streptomycetaceae</taxon>
        <taxon>Streptomyces</taxon>
    </lineage>
</organism>
<name>A0ABN2XXD8_9ACTN</name>
<evidence type="ECO:0008006" key="5">
    <source>
        <dbReference type="Google" id="ProtNLM"/>
    </source>
</evidence>
<feature type="transmembrane region" description="Helical" evidence="2">
    <location>
        <begin position="178"/>
        <end position="198"/>
    </location>
</feature>
<sequence>MAGTGRDRPSAAEAAEAPEATGGAGTAGRRRATERRPAPGEPDGRAPGKRGSAGQRPDTSAKQGPDKGAGEPDSAAGKPATAPDGAGEAADGGEEPAAGERGPRPPRVAVAAVLSGVEGLVIAAFGCYELVLGVFGEPDSTRQAVFGGLTVLGLAALPLAAAAGLWRQRRWSRGPSMITQILALPVAWAMSSAGGVMLPLGLLLGAVALVALVCVLSPSTAEALGVGPSRTA</sequence>
<gene>
    <name evidence="3" type="ORF">GCM10009802_21000</name>
</gene>
<feature type="transmembrane region" description="Helical" evidence="2">
    <location>
        <begin position="144"/>
        <end position="166"/>
    </location>
</feature>
<feature type="compositionally biased region" description="Basic and acidic residues" evidence="1">
    <location>
        <begin position="34"/>
        <end position="46"/>
    </location>
</feature>
<dbReference type="EMBL" id="BAAAPF010000044">
    <property type="protein sequence ID" value="GAA2119069.1"/>
    <property type="molecule type" value="Genomic_DNA"/>
</dbReference>
<feature type="transmembrane region" description="Helical" evidence="2">
    <location>
        <begin position="204"/>
        <end position="226"/>
    </location>
</feature>
<feature type="compositionally biased region" description="Low complexity" evidence="1">
    <location>
        <begin position="11"/>
        <end position="21"/>
    </location>
</feature>
<proteinExistence type="predicted"/>
<keyword evidence="2" id="KW-1133">Transmembrane helix</keyword>
<dbReference type="Proteomes" id="UP001500443">
    <property type="component" value="Unassembled WGS sequence"/>
</dbReference>
<keyword evidence="4" id="KW-1185">Reference proteome</keyword>
<evidence type="ECO:0000256" key="2">
    <source>
        <dbReference type="SAM" id="Phobius"/>
    </source>
</evidence>
<comment type="caution">
    <text evidence="3">The sequence shown here is derived from an EMBL/GenBank/DDBJ whole genome shotgun (WGS) entry which is preliminary data.</text>
</comment>
<reference evidence="3 4" key="1">
    <citation type="journal article" date="2019" name="Int. J. Syst. Evol. Microbiol.">
        <title>The Global Catalogue of Microorganisms (GCM) 10K type strain sequencing project: providing services to taxonomists for standard genome sequencing and annotation.</title>
        <authorList>
            <consortium name="The Broad Institute Genomics Platform"/>
            <consortium name="The Broad Institute Genome Sequencing Center for Infectious Disease"/>
            <person name="Wu L."/>
            <person name="Ma J."/>
        </authorList>
    </citation>
    <scope>NUCLEOTIDE SEQUENCE [LARGE SCALE GENOMIC DNA]</scope>
    <source>
        <strain evidence="3 4">JCM 15481</strain>
    </source>
</reference>
<feature type="compositionally biased region" description="Basic and acidic residues" evidence="1">
    <location>
        <begin position="1"/>
        <end position="10"/>
    </location>
</feature>
<protein>
    <recommendedName>
        <fullName evidence="5">Integral membrane protein</fullName>
    </recommendedName>
</protein>